<evidence type="ECO:0000256" key="3">
    <source>
        <dbReference type="ARBA" id="ARBA00023163"/>
    </source>
</evidence>
<dbReference type="EMBL" id="CP048261">
    <property type="protein sequence ID" value="QST79763.1"/>
    <property type="molecule type" value="Genomic_DNA"/>
</dbReference>
<evidence type="ECO:0000256" key="4">
    <source>
        <dbReference type="PROSITE-ProRule" id="PRU00335"/>
    </source>
</evidence>
<keyword evidence="2 4" id="KW-0238">DNA-binding</keyword>
<evidence type="ECO:0000313" key="7">
    <source>
        <dbReference type="Proteomes" id="UP000011074"/>
    </source>
</evidence>
<keyword evidence="1" id="KW-0805">Transcription regulation</keyword>
<dbReference type="GO" id="GO:0000976">
    <property type="term" value="F:transcription cis-regulatory region binding"/>
    <property type="evidence" value="ECO:0007669"/>
    <property type="project" value="TreeGrafter"/>
</dbReference>
<reference evidence="6" key="3">
    <citation type="journal article" date="2021" name="bioRxiv">
        <title>Bilateral symmetry of linear streptomycete chromosomes.</title>
        <authorList>
            <person name="Algora-Gallardo L."/>
            <person name="Schniete J.K."/>
            <person name="Mark D.R."/>
            <person name="Hunter I.S."/>
            <person name="Herron P.R."/>
        </authorList>
    </citation>
    <scope>NUCLEOTIDE SEQUENCE</scope>
    <source>
        <strain evidence="6">ATCC 10970</strain>
    </source>
</reference>
<dbReference type="PRINTS" id="PR00455">
    <property type="entry name" value="HTHTETR"/>
</dbReference>
<dbReference type="PANTHER" id="PTHR30055:SF238">
    <property type="entry name" value="MYCOFACTOCIN BIOSYNTHESIS TRANSCRIPTIONAL REGULATOR MFTR-RELATED"/>
    <property type="match status" value="1"/>
</dbReference>
<keyword evidence="3" id="KW-0804">Transcription</keyword>
<dbReference type="InterPro" id="IPR001647">
    <property type="entry name" value="HTH_TetR"/>
</dbReference>
<feature type="DNA-binding region" description="H-T-H motif" evidence="4">
    <location>
        <begin position="67"/>
        <end position="86"/>
    </location>
</feature>
<evidence type="ECO:0000256" key="2">
    <source>
        <dbReference type="ARBA" id="ARBA00023125"/>
    </source>
</evidence>
<gene>
    <name evidence="6" type="ORF">SRIM_005840</name>
</gene>
<sequence>MPVTGICRQPANAVRQRTADTLTAMAGTVKATAATTNLRERKKQRTRQRLIDTALELFTERGFDATTLDDLCDAVEISQRTFFRNFAGKEDVALAPTHDLWLACLDSLETRPLAPQGTTVLELLRTALLDALEQVSDDGWTHRVALSRRLAEKTPSMDVRGRQFCDRTSRSILDVLHRRLELPPSTDPRSLHARLALDMAVAAFHQALGDWSARQGQQGTPTRRQLAADLRTAFAALPEALALEARPVAES</sequence>
<name>A0A8A1UGW4_STRR1</name>
<organism evidence="6 7">
    <name type="scientific">Streptomyces rimosus subsp. rimosus (strain ATCC 10970 / DSM 40260 / JCM 4667 / NRRL 2234)</name>
    <dbReference type="NCBI Taxonomy" id="1265868"/>
    <lineage>
        <taxon>Bacteria</taxon>
        <taxon>Bacillati</taxon>
        <taxon>Actinomycetota</taxon>
        <taxon>Actinomycetes</taxon>
        <taxon>Kitasatosporales</taxon>
        <taxon>Streptomycetaceae</taxon>
        <taxon>Streptomyces</taxon>
    </lineage>
</organism>
<feature type="domain" description="HTH tetR-type" evidence="5">
    <location>
        <begin position="44"/>
        <end position="104"/>
    </location>
</feature>
<dbReference type="Pfam" id="PF00440">
    <property type="entry name" value="TetR_N"/>
    <property type="match status" value="1"/>
</dbReference>
<dbReference type="SUPFAM" id="SSF46689">
    <property type="entry name" value="Homeodomain-like"/>
    <property type="match status" value="1"/>
</dbReference>
<reference evidence="6" key="2">
    <citation type="submission" date="2020-01" db="EMBL/GenBank/DDBJ databases">
        <authorList>
            <person name="Algora L."/>
            <person name="Schniete J.K."/>
            <person name="MacFadyen A."/>
            <person name="Hoskisson P.A."/>
            <person name="Hunter I.S."/>
            <person name="Herron P.R."/>
        </authorList>
    </citation>
    <scope>NUCLEOTIDE SEQUENCE</scope>
    <source>
        <strain evidence="6">ATCC 10970</strain>
    </source>
</reference>
<evidence type="ECO:0000256" key="1">
    <source>
        <dbReference type="ARBA" id="ARBA00023015"/>
    </source>
</evidence>
<reference evidence="6" key="1">
    <citation type="submission" date="2012-12" db="EMBL/GenBank/DDBJ databases">
        <authorList>
            <person name="Pethick F.E."/>
            <person name="MacFadyen A.C."/>
            <person name="Tang Z."/>
            <person name="Sangal V."/>
            <person name="Tze-Tze L."/>
            <person name="Chu J."/>
            <person name="Guo M."/>
            <person name="Kirby R."/>
            <person name="Hoskisson P.A."/>
            <person name="Herron P.R."/>
            <person name="Hunter I.S."/>
        </authorList>
    </citation>
    <scope>NUCLEOTIDE SEQUENCE</scope>
    <source>
        <strain evidence="6">ATCC 10970</strain>
    </source>
</reference>
<dbReference type="Gene3D" id="1.10.357.10">
    <property type="entry name" value="Tetracycline Repressor, domain 2"/>
    <property type="match status" value="1"/>
</dbReference>
<dbReference type="PROSITE" id="PS50977">
    <property type="entry name" value="HTH_TETR_2"/>
    <property type="match status" value="1"/>
</dbReference>
<dbReference type="InterPro" id="IPR050109">
    <property type="entry name" value="HTH-type_TetR-like_transc_reg"/>
</dbReference>
<dbReference type="GO" id="GO:0003700">
    <property type="term" value="F:DNA-binding transcription factor activity"/>
    <property type="evidence" value="ECO:0007669"/>
    <property type="project" value="TreeGrafter"/>
</dbReference>
<protein>
    <submittedName>
        <fullName evidence="6">TetR family transcriptional regulator</fullName>
    </submittedName>
</protein>
<dbReference type="PANTHER" id="PTHR30055">
    <property type="entry name" value="HTH-TYPE TRANSCRIPTIONAL REGULATOR RUTR"/>
    <property type="match status" value="1"/>
</dbReference>
<dbReference type="Proteomes" id="UP000011074">
    <property type="component" value="Chromosome"/>
</dbReference>
<dbReference type="InterPro" id="IPR009057">
    <property type="entry name" value="Homeodomain-like_sf"/>
</dbReference>
<evidence type="ECO:0000313" key="6">
    <source>
        <dbReference type="EMBL" id="QST79763.1"/>
    </source>
</evidence>
<dbReference type="AlphaFoldDB" id="A0A8A1UGW4"/>
<evidence type="ECO:0000259" key="5">
    <source>
        <dbReference type="PROSITE" id="PS50977"/>
    </source>
</evidence>
<proteinExistence type="predicted"/>
<accession>A0A8A1UGW4</accession>